<dbReference type="EMBL" id="JXRR01000021">
    <property type="protein sequence ID" value="KIL43707.1"/>
    <property type="molecule type" value="Genomic_DNA"/>
</dbReference>
<dbReference type="PANTHER" id="PTHR33930:SF2">
    <property type="entry name" value="BLR3452 PROTEIN"/>
    <property type="match status" value="1"/>
</dbReference>
<dbReference type="InterPro" id="IPR003779">
    <property type="entry name" value="CMD-like"/>
</dbReference>
<name>A0A0C2V3U3_9BACL</name>
<accession>A0A0C2V3U3</accession>
<keyword evidence="3" id="KW-1185">Reference proteome</keyword>
<dbReference type="OrthoDB" id="1683318at2"/>
<feature type="domain" description="Carboxymuconolactone decarboxylase-like" evidence="1">
    <location>
        <begin position="25"/>
        <end position="101"/>
    </location>
</feature>
<evidence type="ECO:0000313" key="3">
    <source>
        <dbReference type="Proteomes" id="UP000031972"/>
    </source>
</evidence>
<proteinExistence type="predicted"/>
<organism evidence="2 3">
    <name type="scientific">Jeotgalibacillus campisalis</name>
    <dbReference type="NCBI Taxonomy" id="220754"/>
    <lineage>
        <taxon>Bacteria</taxon>
        <taxon>Bacillati</taxon>
        <taxon>Bacillota</taxon>
        <taxon>Bacilli</taxon>
        <taxon>Bacillales</taxon>
        <taxon>Caryophanaceae</taxon>
        <taxon>Jeotgalibacillus</taxon>
    </lineage>
</organism>
<dbReference type="RefSeq" id="WP_052477158.1">
    <property type="nucleotide sequence ID" value="NZ_JXRR01000021.1"/>
</dbReference>
<dbReference type="GO" id="GO:0051920">
    <property type="term" value="F:peroxiredoxin activity"/>
    <property type="evidence" value="ECO:0007669"/>
    <property type="project" value="InterPro"/>
</dbReference>
<dbReference type="PANTHER" id="PTHR33930">
    <property type="entry name" value="ALKYL HYDROPEROXIDE REDUCTASE AHPD"/>
    <property type="match status" value="1"/>
</dbReference>
<sequence>MDQHIQDEDVFTLKEAIGELSNKMPAIMKTYHSFTEECFKEGELTQKEKQLIALGVSLATQDEYCVHYHVTGCIDHGLTPSQIREVTAVSAAVQAGAVMSQGATEVEWTLNLFEEGQMQQ</sequence>
<dbReference type="InterPro" id="IPR004675">
    <property type="entry name" value="AhpD_core"/>
</dbReference>
<dbReference type="Pfam" id="PF02627">
    <property type="entry name" value="CMD"/>
    <property type="match status" value="1"/>
</dbReference>
<evidence type="ECO:0000259" key="1">
    <source>
        <dbReference type="Pfam" id="PF02627"/>
    </source>
</evidence>
<dbReference type="InterPro" id="IPR029032">
    <property type="entry name" value="AhpD-like"/>
</dbReference>
<reference evidence="2 3" key="1">
    <citation type="submission" date="2015-01" db="EMBL/GenBank/DDBJ databases">
        <title>Jeotgalibacillus campisalis genome sequencing.</title>
        <authorList>
            <person name="Goh K.M."/>
            <person name="Chan K.-G."/>
            <person name="Yaakop A.S."/>
            <person name="Ee R."/>
            <person name="Gan H.M."/>
            <person name="Chan C.S."/>
        </authorList>
    </citation>
    <scope>NUCLEOTIDE SEQUENCE [LARGE SCALE GENOMIC DNA]</scope>
    <source>
        <strain evidence="2 3">SF-57</strain>
    </source>
</reference>
<dbReference type="SUPFAM" id="SSF69118">
    <property type="entry name" value="AhpD-like"/>
    <property type="match status" value="1"/>
</dbReference>
<dbReference type="AlphaFoldDB" id="A0A0C2V3U3"/>
<comment type="caution">
    <text evidence="2">The sequence shown here is derived from an EMBL/GenBank/DDBJ whole genome shotgun (WGS) entry which is preliminary data.</text>
</comment>
<gene>
    <name evidence="2" type="ORF">KR50_32270</name>
</gene>
<evidence type="ECO:0000313" key="2">
    <source>
        <dbReference type="EMBL" id="KIL43707.1"/>
    </source>
</evidence>
<protein>
    <recommendedName>
        <fullName evidence="1">Carboxymuconolactone decarboxylase-like domain-containing protein</fullName>
    </recommendedName>
</protein>
<dbReference type="PATRIC" id="fig|220754.4.peg.3241"/>
<dbReference type="NCBIfam" id="TIGR00778">
    <property type="entry name" value="ahpD_dom"/>
    <property type="match status" value="1"/>
</dbReference>
<dbReference type="Proteomes" id="UP000031972">
    <property type="component" value="Unassembled WGS sequence"/>
</dbReference>
<dbReference type="Gene3D" id="1.20.1290.10">
    <property type="entry name" value="AhpD-like"/>
    <property type="match status" value="1"/>
</dbReference>